<evidence type="ECO:0000313" key="3">
    <source>
        <dbReference type="EMBL" id="KAK0724087.1"/>
    </source>
</evidence>
<accession>A0AA40E3W1</accession>
<dbReference type="SUPFAM" id="SSF57701">
    <property type="entry name" value="Zn2/Cys6 DNA-binding domain"/>
    <property type="match status" value="1"/>
</dbReference>
<dbReference type="PROSITE" id="PS00463">
    <property type="entry name" value="ZN2_CY6_FUNGAL_1"/>
    <property type="match status" value="1"/>
</dbReference>
<dbReference type="AlphaFoldDB" id="A0AA40E3W1"/>
<evidence type="ECO:0000259" key="2">
    <source>
        <dbReference type="PROSITE" id="PS50048"/>
    </source>
</evidence>
<dbReference type="PANTHER" id="PTHR38111">
    <property type="entry name" value="ZN(2)-C6 FUNGAL-TYPE DOMAIN-CONTAINING PROTEIN-RELATED"/>
    <property type="match status" value="1"/>
</dbReference>
<evidence type="ECO:0000256" key="1">
    <source>
        <dbReference type="ARBA" id="ARBA00023242"/>
    </source>
</evidence>
<name>A0AA40E3W1_9PEZI</name>
<dbReference type="Gene3D" id="4.10.240.10">
    <property type="entry name" value="Zn(2)-C6 fungal-type DNA-binding domain"/>
    <property type="match status" value="1"/>
</dbReference>
<comment type="caution">
    <text evidence="3">The sequence shown here is derived from an EMBL/GenBank/DDBJ whole genome shotgun (WGS) entry which is preliminary data.</text>
</comment>
<dbReference type="PROSITE" id="PS50048">
    <property type="entry name" value="ZN2_CY6_FUNGAL_2"/>
    <property type="match status" value="1"/>
</dbReference>
<dbReference type="PANTHER" id="PTHR38111:SF11">
    <property type="entry name" value="TRANSCRIPTION FACTOR DOMAIN-CONTAINING PROTEIN-RELATED"/>
    <property type="match status" value="1"/>
</dbReference>
<dbReference type="Pfam" id="PF00172">
    <property type="entry name" value="Zn_clus"/>
    <property type="match status" value="1"/>
</dbReference>
<organism evidence="3 4">
    <name type="scientific">Lasiosphaeris hirsuta</name>
    <dbReference type="NCBI Taxonomy" id="260670"/>
    <lineage>
        <taxon>Eukaryota</taxon>
        <taxon>Fungi</taxon>
        <taxon>Dikarya</taxon>
        <taxon>Ascomycota</taxon>
        <taxon>Pezizomycotina</taxon>
        <taxon>Sordariomycetes</taxon>
        <taxon>Sordariomycetidae</taxon>
        <taxon>Sordariales</taxon>
        <taxon>Lasiosphaeriaceae</taxon>
        <taxon>Lasiosphaeris</taxon>
    </lineage>
</organism>
<proteinExistence type="predicted"/>
<dbReference type="GO" id="GO:0000981">
    <property type="term" value="F:DNA-binding transcription factor activity, RNA polymerase II-specific"/>
    <property type="evidence" value="ECO:0007669"/>
    <property type="project" value="InterPro"/>
</dbReference>
<protein>
    <recommendedName>
        <fullName evidence="2">Zn(2)-C6 fungal-type domain-containing protein</fullName>
    </recommendedName>
</protein>
<feature type="domain" description="Zn(2)-C6 fungal-type" evidence="2">
    <location>
        <begin position="10"/>
        <end position="38"/>
    </location>
</feature>
<dbReference type="GO" id="GO:0008270">
    <property type="term" value="F:zinc ion binding"/>
    <property type="evidence" value="ECO:0007669"/>
    <property type="project" value="InterPro"/>
</dbReference>
<dbReference type="EMBL" id="JAUKUA010000002">
    <property type="protein sequence ID" value="KAK0724087.1"/>
    <property type="molecule type" value="Genomic_DNA"/>
</dbReference>
<evidence type="ECO:0000313" key="4">
    <source>
        <dbReference type="Proteomes" id="UP001172102"/>
    </source>
</evidence>
<dbReference type="Proteomes" id="UP001172102">
    <property type="component" value="Unassembled WGS sequence"/>
</dbReference>
<dbReference type="SMART" id="SM00066">
    <property type="entry name" value="GAL4"/>
    <property type="match status" value="1"/>
</dbReference>
<gene>
    <name evidence="3" type="ORF">B0H67DRAFT_679798</name>
</gene>
<dbReference type="InterPro" id="IPR036864">
    <property type="entry name" value="Zn2-C6_fun-type_DNA-bd_sf"/>
</dbReference>
<sequence length="456" mass="50128">MVGVPGRSKACTTCKKRRKGCDLQRPVCGRCRKGGLVCEGYARPRAFINWAPPKGAPLTVGHTTEIVLSHGLMRSAYEEKLLGLHWETYLPNGRDFCCSAEICRILGGWTTVVRELIATDTLLKKSVLALCLTTVARRDGVVWMAEQGLSAYISGLQEMAAALQVPSRARSDALLCAAKMFSLYEAIHGIDRKERDAQAKSWLTHCHGEISIVRLGGPSRYQFGRAHRLFADGRLHQISVALRTRKRSFLADAEWKILPWKWHPKTIKDTLLDIIADTTELLEELDALNACSNPDDKEWRRVGLAEKCWLLDRALVAWQASSMPTLAELGEQAVAASDDSVSADALAAAHIPTLYSTACLIVYTTLAAVVEPYVVMPARTNPKTHCRDILSGVPIFFHPAVGTFRAHLATLPIAVVLAVINMAGPGVMEEERRLLRGILARPEAAGIGRLLHSMQV</sequence>
<reference evidence="3" key="1">
    <citation type="submission" date="2023-06" db="EMBL/GenBank/DDBJ databases">
        <title>Genome-scale phylogeny and comparative genomics of the fungal order Sordariales.</title>
        <authorList>
            <consortium name="Lawrence Berkeley National Laboratory"/>
            <person name="Hensen N."/>
            <person name="Bonometti L."/>
            <person name="Westerberg I."/>
            <person name="Brannstrom I.O."/>
            <person name="Guillou S."/>
            <person name="Cros-Aarteil S."/>
            <person name="Calhoun S."/>
            <person name="Haridas S."/>
            <person name="Kuo A."/>
            <person name="Mondo S."/>
            <person name="Pangilinan J."/>
            <person name="Riley R."/>
            <person name="Labutti K."/>
            <person name="Andreopoulos B."/>
            <person name="Lipzen A."/>
            <person name="Chen C."/>
            <person name="Yanf M."/>
            <person name="Daum C."/>
            <person name="Ng V."/>
            <person name="Clum A."/>
            <person name="Steindorff A."/>
            <person name="Ohm R."/>
            <person name="Martin F."/>
            <person name="Silar P."/>
            <person name="Natvig D."/>
            <person name="Lalanne C."/>
            <person name="Gautier V."/>
            <person name="Ament-Velasquez S.L."/>
            <person name="Kruys A."/>
            <person name="Hutchinson M.I."/>
            <person name="Powell A.J."/>
            <person name="Barry K."/>
            <person name="Miller A.N."/>
            <person name="Grigoriev I.V."/>
            <person name="Debuchy R."/>
            <person name="Gladieux P."/>
            <person name="Thoren M.H."/>
            <person name="Johannesson H."/>
        </authorList>
    </citation>
    <scope>NUCLEOTIDE SEQUENCE</scope>
    <source>
        <strain evidence="3">SMH4607-1</strain>
    </source>
</reference>
<keyword evidence="4" id="KW-1185">Reference proteome</keyword>
<keyword evidence="1" id="KW-0539">Nucleus</keyword>
<dbReference type="InterPro" id="IPR001138">
    <property type="entry name" value="Zn2Cys6_DnaBD"/>
</dbReference>
<dbReference type="CDD" id="cd00067">
    <property type="entry name" value="GAL4"/>
    <property type="match status" value="1"/>
</dbReference>
<dbReference type="InterPro" id="IPR053178">
    <property type="entry name" value="Osmoadaptation_assoc"/>
</dbReference>